<sequence>MFSVVDPNYYIGIDLGTSGCRAVAIDQRGTVAGEARVDLPEPLRRGAAVEQDPMCWWQAVDEVVHALLKTISSEAVRAIAVDGTSGTVLLTDPEGRPCGAALMYNDNRAVEEANRIAHTAPAESAAHGTGSGLAKLLWLVAHTGEKATRVATQGDWIAARLTGTPGVSDENNVLKLGWDPVRDRWPKWLQALGISEQQLPEVVAPGAPLGRLKGSLATHWHLPEATWVMAGTTDSTAAIFATGAKRLGDGISSLGSTLVTKVIADRPIFAPEYGVYSQPLGDQWLVGGGSNSGGAVLKHFFTPSRMAELSERIDPEHTSGLDYYPLLQPGERFPVNDPDFAPRLAPRPANDALFLQGLLEGIAAIEAAAYQKLQQLGAPYPERIFSVGGGASNPVWEKIRGRLTGVPMVKPIHSEAAYGTALLARRLLAQA</sequence>
<evidence type="ECO:0000259" key="5">
    <source>
        <dbReference type="Pfam" id="PF02782"/>
    </source>
</evidence>
<keyword evidence="7" id="KW-1185">Reference proteome</keyword>
<protein>
    <recommendedName>
        <fullName evidence="8">Xylulokinase</fullName>
    </recommendedName>
</protein>
<dbReference type="SUPFAM" id="SSF53067">
    <property type="entry name" value="Actin-like ATPase domain"/>
    <property type="match status" value="2"/>
</dbReference>
<dbReference type="EMBL" id="FMWD01000001">
    <property type="protein sequence ID" value="SCZ49328.1"/>
    <property type="molecule type" value="Genomic_DNA"/>
</dbReference>
<dbReference type="PANTHER" id="PTHR43095">
    <property type="entry name" value="SUGAR KINASE"/>
    <property type="match status" value="1"/>
</dbReference>
<dbReference type="Pfam" id="PF02782">
    <property type="entry name" value="FGGY_C"/>
    <property type="match status" value="1"/>
</dbReference>
<dbReference type="Pfam" id="PF00370">
    <property type="entry name" value="FGGY_N"/>
    <property type="match status" value="1"/>
</dbReference>
<dbReference type="GO" id="GO:0005975">
    <property type="term" value="P:carbohydrate metabolic process"/>
    <property type="evidence" value="ECO:0007669"/>
    <property type="project" value="InterPro"/>
</dbReference>
<evidence type="ECO:0000259" key="4">
    <source>
        <dbReference type="Pfam" id="PF00370"/>
    </source>
</evidence>
<comment type="similarity">
    <text evidence="1">Belongs to the FGGY kinase family.</text>
</comment>
<dbReference type="InterPro" id="IPR050406">
    <property type="entry name" value="FGGY_Carb_Kinase"/>
</dbReference>
<evidence type="ECO:0000256" key="2">
    <source>
        <dbReference type="ARBA" id="ARBA00022679"/>
    </source>
</evidence>
<dbReference type="GO" id="GO:0016301">
    <property type="term" value="F:kinase activity"/>
    <property type="evidence" value="ECO:0007669"/>
    <property type="project" value="UniProtKB-KW"/>
</dbReference>
<dbReference type="Gene3D" id="3.30.420.40">
    <property type="match status" value="2"/>
</dbReference>
<feature type="domain" description="Carbohydrate kinase FGGY C-terminal" evidence="5">
    <location>
        <begin position="253"/>
        <end position="424"/>
    </location>
</feature>
<dbReference type="InterPro" id="IPR018484">
    <property type="entry name" value="FGGY_N"/>
</dbReference>
<keyword evidence="3" id="KW-0418">Kinase</keyword>
<evidence type="ECO:0008006" key="8">
    <source>
        <dbReference type="Google" id="ProtNLM"/>
    </source>
</evidence>
<accession>A0A1G5PIS4</accession>
<reference evidence="6 7" key="1">
    <citation type="submission" date="2016-10" db="EMBL/GenBank/DDBJ databases">
        <authorList>
            <person name="de Groot N.N."/>
        </authorList>
    </citation>
    <scope>NUCLEOTIDE SEQUENCE [LARGE SCALE GENOMIC DNA]</scope>
    <source>
        <strain evidence="6 7">HLD2</strain>
    </source>
</reference>
<dbReference type="PIRSF" id="PIRSF000538">
    <property type="entry name" value="GlpK"/>
    <property type="match status" value="1"/>
</dbReference>
<keyword evidence="2" id="KW-0808">Transferase</keyword>
<gene>
    <name evidence="6" type="ORF">SAMN03097708_00124</name>
</gene>
<dbReference type="InterPro" id="IPR000577">
    <property type="entry name" value="Carb_kinase_FGGY"/>
</dbReference>
<dbReference type="AlphaFoldDB" id="A0A1G5PIS4"/>
<dbReference type="InterPro" id="IPR018485">
    <property type="entry name" value="FGGY_C"/>
</dbReference>
<evidence type="ECO:0000313" key="7">
    <source>
        <dbReference type="Proteomes" id="UP000199648"/>
    </source>
</evidence>
<dbReference type="PANTHER" id="PTHR43095:SF5">
    <property type="entry name" value="XYLULOSE KINASE"/>
    <property type="match status" value="1"/>
</dbReference>
<name>A0A1G5PIS4_9GAMM</name>
<evidence type="ECO:0000313" key="6">
    <source>
        <dbReference type="EMBL" id="SCZ49328.1"/>
    </source>
</evidence>
<evidence type="ECO:0000256" key="3">
    <source>
        <dbReference type="ARBA" id="ARBA00022777"/>
    </source>
</evidence>
<dbReference type="CDD" id="cd07783">
    <property type="entry name" value="ASKHA_NBD_FGGY_SePSK_AtXK1-like"/>
    <property type="match status" value="1"/>
</dbReference>
<organism evidence="6 7">
    <name type="scientific">Thiohalomonas denitrificans</name>
    <dbReference type="NCBI Taxonomy" id="415747"/>
    <lineage>
        <taxon>Bacteria</taxon>
        <taxon>Pseudomonadati</taxon>
        <taxon>Pseudomonadota</taxon>
        <taxon>Gammaproteobacteria</taxon>
        <taxon>Thiohalomonadales</taxon>
        <taxon>Thiohalomonadaceae</taxon>
        <taxon>Thiohalomonas</taxon>
    </lineage>
</organism>
<evidence type="ECO:0000256" key="1">
    <source>
        <dbReference type="ARBA" id="ARBA00009156"/>
    </source>
</evidence>
<dbReference type="STRING" id="415747.SAMN03097708_00124"/>
<feature type="domain" description="Carbohydrate kinase FGGY N-terminal" evidence="4">
    <location>
        <begin position="9"/>
        <end position="240"/>
    </location>
</feature>
<proteinExistence type="inferred from homology"/>
<dbReference type="Proteomes" id="UP000199648">
    <property type="component" value="Unassembled WGS sequence"/>
</dbReference>
<dbReference type="InterPro" id="IPR043129">
    <property type="entry name" value="ATPase_NBD"/>
</dbReference>